<dbReference type="Proteomes" id="UP001597542">
    <property type="component" value="Unassembled WGS sequence"/>
</dbReference>
<dbReference type="Gene3D" id="3.30.565.10">
    <property type="entry name" value="Histidine kinase-like ATPase, C-terminal domain"/>
    <property type="match status" value="1"/>
</dbReference>
<dbReference type="InterPro" id="IPR036890">
    <property type="entry name" value="HATPase_C_sf"/>
</dbReference>
<feature type="domain" description="Histidine kinase" evidence="2">
    <location>
        <begin position="283"/>
        <end position="380"/>
    </location>
</feature>
<dbReference type="SMART" id="SM00387">
    <property type="entry name" value="HATPase_c"/>
    <property type="match status" value="1"/>
</dbReference>
<keyword evidence="4" id="KW-1185">Reference proteome</keyword>
<name>A0ABW5I3J0_9PSEU</name>
<dbReference type="Pfam" id="PF06580">
    <property type="entry name" value="His_kinase"/>
    <property type="match status" value="1"/>
</dbReference>
<keyword evidence="1 3" id="KW-0808">Transferase</keyword>
<evidence type="ECO:0000259" key="2">
    <source>
        <dbReference type="PROSITE" id="PS50109"/>
    </source>
</evidence>
<dbReference type="InterPro" id="IPR005467">
    <property type="entry name" value="His_kinase_dom"/>
</dbReference>
<accession>A0ABW5I3J0</accession>
<gene>
    <name evidence="3" type="ORF">ACFSUT_26010</name>
</gene>
<dbReference type="SUPFAM" id="SSF55874">
    <property type="entry name" value="ATPase domain of HSP90 chaperone/DNA topoisomerase II/histidine kinase"/>
    <property type="match status" value="1"/>
</dbReference>
<dbReference type="Pfam" id="PF02518">
    <property type="entry name" value="HATPase_c"/>
    <property type="match status" value="1"/>
</dbReference>
<dbReference type="InterPro" id="IPR050640">
    <property type="entry name" value="Bact_2-comp_sensor_kinase"/>
</dbReference>
<dbReference type="Pfam" id="PF01590">
    <property type="entry name" value="GAF"/>
    <property type="match status" value="1"/>
</dbReference>
<protein>
    <submittedName>
        <fullName evidence="3">Histidine kinase</fullName>
    </submittedName>
</protein>
<dbReference type="InterPro" id="IPR003018">
    <property type="entry name" value="GAF"/>
</dbReference>
<dbReference type="PANTHER" id="PTHR34220">
    <property type="entry name" value="SENSOR HISTIDINE KINASE YPDA"/>
    <property type="match status" value="1"/>
</dbReference>
<proteinExistence type="predicted"/>
<dbReference type="RefSeq" id="WP_344284271.1">
    <property type="nucleotide sequence ID" value="NZ_BAAAHV010000022.1"/>
</dbReference>
<evidence type="ECO:0000313" key="3">
    <source>
        <dbReference type="EMBL" id="MFD2483759.1"/>
    </source>
</evidence>
<dbReference type="InterPro" id="IPR010559">
    <property type="entry name" value="Sig_transdc_His_kin_internal"/>
</dbReference>
<organism evidence="3 4">
    <name type="scientific">Amycolatopsis albidoflavus</name>
    <dbReference type="NCBI Taxonomy" id="102226"/>
    <lineage>
        <taxon>Bacteria</taxon>
        <taxon>Bacillati</taxon>
        <taxon>Actinomycetota</taxon>
        <taxon>Actinomycetes</taxon>
        <taxon>Pseudonocardiales</taxon>
        <taxon>Pseudonocardiaceae</taxon>
        <taxon>Amycolatopsis</taxon>
    </lineage>
</organism>
<evidence type="ECO:0000256" key="1">
    <source>
        <dbReference type="ARBA" id="ARBA00022777"/>
    </source>
</evidence>
<dbReference type="PROSITE" id="PS50109">
    <property type="entry name" value="HIS_KIN"/>
    <property type="match status" value="1"/>
</dbReference>
<comment type="caution">
    <text evidence="3">The sequence shown here is derived from an EMBL/GenBank/DDBJ whole genome shotgun (WGS) entry which is preliminary data.</text>
</comment>
<dbReference type="EMBL" id="JBHUKQ010000014">
    <property type="protein sequence ID" value="MFD2483759.1"/>
    <property type="molecule type" value="Genomic_DNA"/>
</dbReference>
<sequence>MVVALAVLSAVSTAAAVWFYLRGRRRNEVSPEAVYKLLRAAPILQEGLTADAAGRVAQRLHDVLGCVAVGLADADGTLLSWEGGAAQHYADLAFDLDAACRTGHRRLVAHSQLPCPDGRSCGMRAAVVVPLVVDGETAAALIVVVDSHSRQAMAHAEAVARIVGVQLELAGLEEAKAERQTAEINALRAQMSPHFVFNALTAIAELIRKDPDEARELLMDFADFCRYSFRAPGTYTTLAEEFRNIDRYLTIENAVRGGKLTVRMKVAPEVLSVVVPYLTVQPLVENAVRHGLSRRPRGGTVTIIAEDAGAEAVVSVEDDGVGMDPRQLQEVTRHLKAGSHVGLGNVNHRMRSIFGENHALTVETAPGAGTKVILRVPKFNLGARPRLNLPDEP</sequence>
<evidence type="ECO:0000313" key="4">
    <source>
        <dbReference type="Proteomes" id="UP001597542"/>
    </source>
</evidence>
<dbReference type="GO" id="GO:0016301">
    <property type="term" value="F:kinase activity"/>
    <property type="evidence" value="ECO:0007669"/>
    <property type="project" value="UniProtKB-KW"/>
</dbReference>
<dbReference type="InterPro" id="IPR003594">
    <property type="entry name" value="HATPase_dom"/>
</dbReference>
<dbReference type="PANTHER" id="PTHR34220:SF7">
    <property type="entry name" value="SENSOR HISTIDINE KINASE YPDA"/>
    <property type="match status" value="1"/>
</dbReference>
<dbReference type="SUPFAM" id="SSF55781">
    <property type="entry name" value="GAF domain-like"/>
    <property type="match status" value="1"/>
</dbReference>
<keyword evidence="1 3" id="KW-0418">Kinase</keyword>
<reference evidence="4" key="1">
    <citation type="journal article" date="2019" name="Int. J. Syst. Evol. Microbiol.">
        <title>The Global Catalogue of Microorganisms (GCM) 10K type strain sequencing project: providing services to taxonomists for standard genome sequencing and annotation.</title>
        <authorList>
            <consortium name="The Broad Institute Genomics Platform"/>
            <consortium name="The Broad Institute Genome Sequencing Center for Infectious Disease"/>
            <person name="Wu L."/>
            <person name="Ma J."/>
        </authorList>
    </citation>
    <scope>NUCLEOTIDE SEQUENCE [LARGE SCALE GENOMIC DNA]</scope>
    <source>
        <strain evidence="4">CGMCC 4.7638</strain>
    </source>
</reference>